<dbReference type="GO" id="GO:0005788">
    <property type="term" value="C:endoplasmic reticulum lumen"/>
    <property type="evidence" value="ECO:0007669"/>
    <property type="project" value="TreeGrafter"/>
</dbReference>
<proteinExistence type="predicted"/>
<evidence type="ECO:0000256" key="5">
    <source>
        <dbReference type="SAM" id="MobiDB-lite"/>
    </source>
</evidence>
<dbReference type="PROSITE" id="PS51914">
    <property type="entry name" value="MRH"/>
    <property type="match status" value="1"/>
</dbReference>
<dbReference type="InterPro" id="IPR012913">
    <property type="entry name" value="OS9-like_dom"/>
</dbReference>
<feature type="region of interest" description="Disordered" evidence="5">
    <location>
        <begin position="335"/>
        <end position="382"/>
    </location>
</feature>
<evidence type="ECO:0000313" key="7">
    <source>
        <dbReference type="EMBL" id="CAB3979125.1"/>
    </source>
</evidence>
<dbReference type="OrthoDB" id="448954at2759"/>
<dbReference type="InterPro" id="IPR044865">
    <property type="entry name" value="MRH_dom"/>
</dbReference>
<feature type="region of interest" description="Disordered" evidence="5">
    <location>
        <begin position="406"/>
        <end position="434"/>
    </location>
</feature>
<keyword evidence="2" id="KW-0732">Signal</keyword>
<dbReference type="Pfam" id="PF07915">
    <property type="entry name" value="PRKCSH"/>
    <property type="match status" value="1"/>
</dbReference>
<dbReference type="Gene3D" id="2.70.130.10">
    <property type="entry name" value="Mannose-6-phosphate receptor binding domain"/>
    <property type="match status" value="1"/>
</dbReference>
<dbReference type="EMBL" id="CACRXK020000170">
    <property type="protein sequence ID" value="CAB3979125.1"/>
    <property type="molecule type" value="Genomic_DNA"/>
</dbReference>
<keyword evidence="6" id="KW-0812">Transmembrane</keyword>
<feature type="region of interest" description="Disordered" evidence="5">
    <location>
        <begin position="778"/>
        <end position="801"/>
    </location>
</feature>
<feature type="compositionally biased region" description="Acidic residues" evidence="5">
    <location>
        <begin position="406"/>
        <end position="431"/>
    </location>
</feature>
<dbReference type="InterPro" id="IPR009011">
    <property type="entry name" value="Man6P_isomerase_rcpt-bd_dom_sf"/>
</dbReference>
<evidence type="ECO:0000256" key="4">
    <source>
        <dbReference type="ARBA" id="ARBA00023157"/>
    </source>
</evidence>
<feature type="region of interest" description="Disordered" evidence="5">
    <location>
        <begin position="564"/>
        <end position="610"/>
    </location>
</feature>
<dbReference type="PANTHER" id="PTHR15414:SF5">
    <property type="entry name" value="PROTEIN OS-9"/>
    <property type="match status" value="1"/>
</dbReference>
<dbReference type="InterPro" id="IPR045149">
    <property type="entry name" value="OS-9-like"/>
</dbReference>
<evidence type="ECO:0000256" key="3">
    <source>
        <dbReference type="ARBA" id="ARBA00022824"/>
    </source>
</evidence>
<reference evidence="7" key="1">
    <citation type="submission" date="2020-04" db="EMBL/GenBank/DDBJ databases">
        <authorList>
            <person name="Alioto T."/>
            <person name="Alioto T."/>
            <person name="Gomez Garrido J."/>
        </authorList>
    </citation>
    <scope>NUCLEOTIDE SEQUENCE</scope>
    <source>
        <strain evidence="7">A484AB</strain>
    </source>
</reference>
<keyword evidence="3" id="KW-0256">Endoplasmic reticulum</keyword>
<dbReference type="PANTHER" id="PTHR15414">
    <property type="entry name" value="OS-9-RELATED"/>
    <property type="match status" value="1"/>
</dbReference>
<organism evidence="7 8">
    <name type="scientific">Paramuricea clavata</name>
    <name type="common">Red gorgonian</name>
    <name type="synonym">Violescent sea-whip</name>
    <dbReference type="NCBI Taxonomy" id="317549"/>
    <lineage>
        <taxon>Eukaryota</taxon>
        <taxon>Metazoa</taxon>
        <taxon>Cnidaria</taxon>
        <taxon>Anthozoa</taxon>
        <taxon>Octocorallia</taxon>
        <taxon>Malacalcyonacea</taxon>
        <taxon>Plexauridae</taxon>
        <taxon>Paramuricea</taxon>
    </lineage>
</organism>
<dbReference type="GO" id="GO:0030968">
    <property type="term" value="P:endoplasmic reticulum unfolded protein response"/>
    <property type="evidence" value="ECO:0007669"/>
    <property type="project" value="InterPro"/>
</dbReference>
<keyword evidence="6" id="KW-1133">Transmembrane helix</keyword>
<dbReference type="AlphaFoldDB" id="A0A7D9HB11"/>
<evidence type="ECO:0000313" key="8">
    <source>
        <dbReference type="Proteomes" id="UP001152795"/>
    </source>
</evidence>
<feature type="transmembrane region" description="Helical" evidence="6">
    <location>
        <begin position="12"/>
        <end position="31"/>
    </location>
</feature>
<protein>
    <submittedName>
        <fullName evidence="7">Uncharacterized protein</fullName>
    </submittedName>
</protein>
<feature type="compositionally biased region" description="Acidic residues" evidence="5">
    <location>
        <begin position="339"/>
        <end position="381"/>
    </location>
</feature>
<evidence type="ECO:0000256" key="2">
    <source>
        <dbReference type="ARBA" id="ARBA00022729"/>
    </source>
</evidence>
<feature type="compositionally biased region" description="Basic and acidic residues" evidence="5">
    <location>
        <begin position="781"/>
        <end position="801"/>
    </location>
</feature>
<keyword evidence="6" id="KW-0472">Membrane</keyword>
<keyword evidence="4" id="KW-1015">Disulfide bond</keyword>
<dbReference type="SUPFAM" id="SSF50911">
    <property type="entry name" value="Mannose 6-phosphate receptor domain"/>
    <property type="match status" value="1"/>
</dbReference>
<gene>
    <name evidence="7" type="ORF">PACLA_8A050952</name>
</gene>
<keyword evidence="8" id="KW-1185">Reference proteome</keyword>
<comment type="caution">
    <text evidence="7">The sequence shown here is derived from an EMBL/GenBank/DDBJ whole genome shotgun (WGS) entry which is preliminary data.</text>
</comment>
<feature type="region of interest" description="Disordered" evidence="5">
    <location>
        <begin position="252"/>
        <end position="283"/>
    </location>
</feature>
<evidence type="ECO:0000256" key="1">
    <source>
        <dbReference type="ARBA" id="ARBA00004240"/>
    </source>
</evidence>
<name>A0A7D9HB11_PARCT</name>
<feature type="compositionally biased region" description="Basic and acidic residues" evidence="5">
    <location>
        <begin position="252"/>
        <end position="263"/>
    </location>
</feature>
<accession>A0A7D9HB11</accession>
<dbReference type="Proteomes" id="UP001152795">
    <property type="component" value="Unassembled WGS sequence"/>
</dbReference>
<comment type="subcellular location">
    <subcellularLocation>
        <location evidence="1">Endoplasmic reticulum</location>
    </subcellularLocation>
</comment>
<dbReference type="GO" id="GO:0030970">
    <property type="term" value="P:retrograde protein transport, ER to cytosol"/>
    <property type="evidence" value="ECO:0007669"/>
    <property type="project" value="TreeGrafter"/>
</dbReference>
<sequence length="801" mass="92342">MATYALKILISNVYILFVTLCFVLRIQSTFLNIEELQKSKYGVEISALPVLLNNQDKDGSIMRITSKHGQQYQCVLPIVHFETKESSAINMTAEEINKLLQPLNNTCLFQLNGWWSYRVCIGRSIFQYHDEGHQVKDNISLGHFSGNTDWSNVTIKEETRGDNRYHSQFYNNGTVCDLTGEPRTTEIRFFCGSQTTDLISRIDESSTCNYVINIHTHKLCNHSLFRPPAKPKKHSITCSPALKEDQYKKYTEAQNRKSGKTIEDDQPVSDSDEKDKHSNNGRFPNIADALAKMYHKENIKETEHGHELKTKEEKTMNMMKEIIAKSMKQIEKLKRGDNPLDDNEEEAHSEEVSDNEDSDDDGDDDDDEGDEEGDEEGDDIYEETRNKILKAKGNGMKMTIDDADTYDEQVGEDVDDNIGWDVDTTDDDNTDIEGSSTLFEKINSFSNSKKDKKGDQSDYYQELIEHLKLQFRYFKKQLDSIINDLKKRIKISEGSVNPDVKALIDTTKKSLKYFENKQRVAEDAMKRLADLYDAVMEDSDYIKAKEELASIRATLVGLIDKANSKSEPLEPNNDDNHDDNIDESGERKRQPYKPSEEIFEPDKKTQGFDMEKPNLDKVVSKLKKIMTRENDDGDTDGDDRINVRVTKIKKKSEDLYDDKDFEKSFIEDNDENQLNEISENEEMREATKKMERMVRKQLQDAGVHHEGKIKVKIVTSQESLQRVADGEEKFQIFTSQVKFRDLLSNLLGGTRQLAEEKRRQEAMEDNYNLVWKQDGFTSAPVREKQSSLEHEDSDEKQIRKK</sequence>
<evidence type="ECO:0000256" key="6">
    <source>
        <dbReference type="SAM" id="Phobius"/>
    </source>
</evidence>